<reference evidence="2 3" key="1">
    <citation type="submission" date="2019-08" db="EMBL/GenBank/DDBJ databases">
        <title>The genome of the soybean aphid Biotype 1, its phylome, world population structure and adaptation to the North American continent.</title>
        <authorList>
            <person name="Giordano R."/>
            <person name="Donthu R.K."/>
            <person name="Hernandez A.G."/>
            <person name="Wright C.L."/>
            <person name="Zimin A.V."/>
        </authorList>
    </citation>
    <scope>NUCLEOTIDE SEQUENCE [LARGE SCALE GENOMIC DNA]</scope>
    <source>
        <tissue evidence="2">Whole aphids</tissue>
    </source>
</reference>
<dbReference type="AlphaFoldDB" id="A0A6G0SX78"/>
<protein>
    <recommendedName>
        <fullName evidence="1">Transposable element P transposase-like RNase H domain-containing protein</fullName>
    </recommendedName>
</protein>
<accession>A0A6G0SX78</accession>
<feature type="domain" description="Transposable element P transposase-like RNase H" evidence="1">
    <location>
        <begin position="108"/>
        <end position="208"/>
    </location>
</feature>
<proteinExistence type="predicted"/>
<comment type="caution">
    <text evidence="2">The sequence shown here is derived from an EMBL/GenBank/DDBJ whole genome shotgun (WGS) entry which is preliminary data.</text>
</comment>
<name>A0A6G0SX78_APHGL</name>
<keyword evidence="3" id="KW-1185">Reference proteome</keyword>
<gene>
    <name evidence="2" type="ORF">AGLY_016867</name>
</gene>
<feature type="non-terminal residue" evidence="2">
    <location>
        <position position="237"/>
    </location>
</feature>
<sequence length="237" mass="26714">MIQRVKNVTDVGSNIEGVEQIYFDNVDSDISTKDNVDTFVVKKPDKMVIKYLNQKVQRQQKSISSLKKVIVVLKDNNLLHQDNADLLSECFGKNNYLISNLYTNTEATPGFTKESLDTLTLKCKNTDHTINCALDSSNYHGYVNFGIDLDSDQLDIANECLVFMLLAINERWKLPFGYFLCKHLNNLVYITGVVVVSVTFDGCSSNIEPIIDYNITLTRNPSDDNNPSRVLNLNGSN</sequence>
<dbReference type="InterPro" id="IPR048365">
    <property type="entry name" value="TNP-like_RNaseH_N"/>
</dbReference>
<evidence type="ECO:0000259" key="1">
    <source>
        <dbReference type="Pfam" id="PF21787"/>
    </source>
</evidence>
<dbReference type="OrthoDB" id="7312725at2759"/>
<dbReference type="Proteomes" id="UP000475862">
    <property type="component" value="Unassembled WGS sequence"/>
</dbReference>
<evidence type="ECO:0000313" key="3">
    <source>
        <dbReference type="Proteomes" id="UP000475862"/>
    </source>
</evidence>
<dbReference type="EMBL" id="VYZN01000687">
    <property type="protein sequence ID" value="KAE9522758.1"/>
    <property type="molecule type" value="Genomic_DNA"/>
</dbReference>
<organism evidence="2 3">
    <name type="scientific">Aphis glycines</name>
    <name type="common">Soybean aphid</name>
    <dbReference type="NCBI Taxonomy" id="307491"/>
    <lineage>
        <taxon>Eukaryota</taxon>
        <taxon>Metazoa</taxon>
        <taxon>Ecdysozoa</taxon>
        <taxon>Arthropoda</taxon>
        <taxon>Hexapoda</taxon>
        <taxon>Insecta</taxon>
        <taxon>Pterygota</taxon>
        <taxon>Neoptera</taxon>
        <taxon>Paraneoptera</taxon>
        <taxon>Hemiptera</taxon>
        <taxon>Sternorrhyncha</taxon>
        <taxon>Aphidomorpha</taxon>
        <taxon>Aphidoidea</taxon>
        <taxon>Aphididae</taxon>
        <taxon>Aphidini</taxon>
        <taxon>Aphis</taxon>
        <taxon>Aphis</taxon>
    </lineage>
</organism>
<dbReference type="Pfam" id="PF21787">
    <property type="entry name" value="TNP-like_RNaseH_N"/>
    <property type="match status" value="1"/>
</dbReference>
<evidence type="ECO:0000313" key="2">
    <source>
        <dbReference type="EMBL" id="KAE9522758.1"/>
    </source>
</evidence>